<proteinExistence type="predicted"/>
<gene>
    <name evidence="1" type="ORF">RUN215_v1_2130004</name>
</gene>
<accession>A0A0S4X3X5</accession>
<organism evidence="1">
    <name type="scientific">Ralstonia solanacearum</name>
    <name type="common">Pseudomonas solanacearum</name>
    <dbReference type="NCBI Taxonomy" id="305"/>
    <lineage>
        <taxon>Bacteria</taxon>
        <taxon>Pseudomonadati</taxon>
        <taxon>Pseudomonadota</taxon>
        <taxon>Betaproteobacteria</taxon>
        <taxon>Burkholderiales</taxon>
        <taxon>Burkholderiaceae</taxon>
        <taxon>Ralstonia</taxon>
        <taxon>Ralstonia solanacearum species complex</taxon>
    </lineage>
</organism>
<dbReference type="EMBL" id="LN899820">
    <property type="protein sequence ID" value="CUV58433.1"/>
    <property type="molecule type" value="Genomic_DNA"/>
</dbReference>
<reference evidence="1" key="1">
    <citation type="submission" date="2015-10" db="EMBL/GenBank/DDBJ databases">
        <authorList>
            <person name="Gilbert D.G."/>
        </authorList>
    </citation>
    <scope>NUCLEOTIDE SEQUENCE</scope>
    <source>
        <strain evidence="1">Phyl III-seqv23</strain>
    </source>
</reference>
<evidence type="ECO:0000313" key="1">
    <source>
        <dbReference type="EMBL" id="CUV58433.1"/>
    </source>
</evidence>
<name>A0A0S4X3X5_RALSL</name>
<dbReference type="AlphaFoldDB" id="A0A0S4X3X5"/>
<protein>
    <submittedName>
        <fullName evidence="1">Uncharacterized protein</fullName>
    </submittedName>
</protein>
<sequence length="44" mass="5009">MLYLIVHGNQYHTLYLRFTLLCPWWPGAYNSGFSTDWGACAGIA</sequence>